<dbReference type="PROSITE" id="PS51257">
    <property type="entry name" value="PROKAR_LIPOPROTEIN"/>
    <property type="match status" value="1"/>
</dbReference>
<evidence type="ECO:0000313" key="3">
    <source>
        <dbReference type="Proteomes" id="UP000545386"/>
    </source>
</evidence>
<evidence type="ECO:0000256" key="1">
    <source>
        <dbReference type="SAM" id="MobiDB-lite"/>
    </source>
</evidence>
<evidence type="ECO:0000313" key="2">
    <source>
        <dbReference type="EMBL" id="MBC2770311.1"/>
    </source>
</evidence>
<feature type="region of interest" description="Disordered" evidence="1">
    <location>
        <begin position="205"/>
        <end position="224"/>
    </location>
</feature>
<sequence length="531" mass="57038">MMSLKFGAVLALGLMLSGCALHERLREISQRVVETGDSIDQRQRAFAAQLADADVRRSAQHVDRPWLVGKPLPLSRELTLPVALRANVKTTLIFTAEPRPLPVIARRITAATGIPVHVRPEALWPLERFSPRLAGGDAAGQGAVVPAESAMRLDGEAQPLSAILDSVAATLGVYWRYAQGRIEFYRTETRVFNVRALTQAAQSEASLGANRSGQDQGFSSTSSTRLQSEQIGVMDVVKARLEPFLTRAGVAVAQEGASALVVVTDTPEVLQRIATYLDQENLALTRRIRLVFEEITLVTKETAEAGMDWDLVFTSARMAASAASAGSVVAEAASLGVSLAEGPFKGSEAMIKALGQVGQVVRRSSVPVLTLNRRPVTHAVRTTFSYIDKVQTTALGQGQDSSLPTVSVSQKEETVGSLLTLIPDAQENGQILLSLAYDNTVAQPIKSVTFGDARNPLQLQQVTIDGNGTVQQLVLQPGQPVLVSGFDRAQHELDTRRLNPGMPMLLGGSDRAAQQQIKTVIVITAQVEEGF</sequence>
<organism evidence="2 3">
    <name type="scientific">Pusillimonas minor</name>
    <dbReference type="NCBI Taxonomy" id="2697024"/>
    <lineage>
        <taxon>Bacteria</taxon>
        <taxon>Pseudomonadati</taxon>
        <taxon>Pseudomonadota</taxon>
        <taxon>Betaproteobacteria</taxon>
        <taxon>Burkholderiales</taxon>
        <taxon>Alcaligenaceae</taxon>
        <taxon>Pusillimonas</taxon>
    </lineage>
</organism>
<dbReference type="RefSeq" id="WP_185779994.1">
    <property type="nucleotide sequence ID" value="NZ_JACJUU010000007.1"/>
</dbReference>
<protein>
    <recommendedName>
        <fullName evidence="4">PilN family type IVB pilus formation outer membrane protein</fullName>
    </recommendedName>
</protein>
<comment type="caution">
    <text evidence="2">The sequence shown here is derived from an EMBL/GenBank/DDBJ whole genome shotgun (WGS) entry which is preliminary data.</text>
</comment>
<name>A0A842HSV3_9BURK</name>
<proteinExistence type="predicted"/>
<evidence type="ECO:0008006" key="4">
    <source>
        <dbReference type="Google" id="ProtNLM"/>
    </source>
</evidence>
<dbReference type="Proteomes" id="UP000545386">
    <property type="component" value="Unassembled WGS sequence"/>
</dbReference>
<gene>
    <name evidence="2" type="ORF">GTU67_10355</name>
</gene>
<accession>A0A842HSV3</accession>
<dbReference type="EMBL" id="JACJUU010000007">
    <property type="protein sequence ID" value="MBC2770311.1"/>
    <property type="molecule type" value="Genomic_DNA"/>
</dbReference>
<reference evidence="2 3" key="1">
    <citation type="submission" date="2020-08" db="EMBL/GenBank/DDBJ databases">
        <title>Paraeoetvoesia sp. YC-7-48 draft genome sequence.</title>
        <authorList>
            <person name="Yao L."/>
        </authorList>
    </citation>
    <scope>NUCLEOTIDE SEQUENCE [LARGE SCALE GENOMIC DNA]</scope>
    <source>
        <strain evidence="3">YC-7-48</strain>
    </source>
</reference>
<dbReference type="AlphaFoldDB" id="A0A842HSV3"/>
<keyword evidence="3" id="KW-1185">Reference proteome</keyword>